<dbReference type="InterPro" id="IPR051376">
    <property type="entry name" value="CWC25_splicing_factor"/>
</dbReference>
<sequence length="423" mass="49040">MGGDLNLKKSWHPHLLKNQERVWQEEKKALEERKRIDQWRKEREEERQLQELRQLQAAAGGKQAVDRGMDRTTEEMEGYLLGKRRIDGLLKGGDMDVLKKDAGVGVGAGPAAAATGPSAAAGGLPGVANVKDIANKVREDPLLAIKRQEQAAYEAFMKDPARRRQLKEAIGGKSGDKSKKREKDRGDRRHRSRHDDHDDDKRGRRDGHRRDDDDKRSRDDRHRRDDDRRRRDDDRGRRDDDGERISHRDRDRGRDRERDWESDRDRRHRHHHRRRRSTSDDYSLPRSRSPPARRHSPHRPYSLRHRVPYPPPNRRSPPSSYHHDPEPTGRPADNNDTQRAQKLAIAEMVTNASQMNADRAKRLAELAIMEKVELEAEEKARMRSSKLGGKGEFLTGVNRKVGDLDLGERVRRGRQTLVAERED</sequence>
<evidence type="ECO:0000256" key="6">
    <source>
        <dbReference type="ARBA" id="ARBA00023187"/>
    </source>
</evidence>
<evidence type="ECO:0000313" key="10">
    <source>
        <dbReference type="EMBL" id="CUS08749.1"/>
    </source>
</evidence>
<keyword evidence="7" id="KW-0539">Nucleus</keyword>
<name>A0A292PMI1_9PEZI</name>
<feature type="compositionally biased region" description="Low complexity" evidence="8">
    <location>
        <begin position="280"/>
        <end position="290"/>
    </location>
</feature>
<proteinExistence type="inferred from homology"/>
<evidence type="ECO:0000256" key="8">
    <source>
        <dbReference type="SAM" id="MobiDB-lite"/>
    </source>
</evidence>
<feature type="compositionally biased region" description="Basic residues" evidence="8">
    <location>
        <begin position="266"/>
        <end position="276"/>
    </location>
</feature>
<accession>A0A292PMI1</accession>
<evidence type="ECO:0000256" key="4">
    <source>
        <dbReference type="ARBA" id="ARBA00022728"/>
    </source>
</evidence>
<dbReference type="GO" id="GO:0000398">
    <property type="term" value="P:mRNA splicing, via spliceosome"/>
    <property type="evidence" value="ECO:0007669"/>
    <property type="project" value="TreeGrafter"/>
</dbReference>
<evidence type="ECO:0000259" key="9">
    <source>
        <dbReference type="SMART" id="SM01083"/>
    </source>
</evidence>
<evidence type="ECO:0000313" key="11">
    <source>
        <dbReference type="Proteomes" id="UP001412239"/>
    </source>
</evidence>
<dbReference type="InterPro" id="IPR019339">
    <property type="entry name" value="CIR_N_dom"/>
</dbReference>
<feature type="compositionally biased region" description="Basic and acidic residues" evidence="8">
    <location>
        <begin position="174"/>
        <end position="265"/>
    </location>
</feature>
<dbReference type="Proteomes" id="UP001412239">
    <property type="component" value="Unassembled WGS sequence"/>
</dbReference>
<keyword evidence="11" id="KW-1185">Reference proteome</keyword>
<feature type="domain" description="CBF1-interacting co-repressor CIR N-terminal" evidence="9">
    <location>
        <begin position="10"/>
        <end position="46"/>
    </location>
</feature>
<evidence type="ECO:0000256" key="7">
    <source>
        <dbReference type="ARBA" id="ARBA00023242"/>
    </source>
</evidence>
<evidence type="ECO:0000256" key="3">
    <source>
        <dbReference type="ARBA" id="ARBA00022664"/>
    </source>
</evidence>
<comment type="subcellular location">
    <subcellularLocation>
        <location evidence="1">Nucleus</location>
    </subcellularLocation>
</comment>
<keyword evidence="5" id="KW-0175">Coiled coil</keyword>
<evidence type="ECO:0000256" key="1">
    <source>
        <dbReference type="ARBA" id="ARBA00004123"/>
    </source>
</evidence>
<reference evidence="10" key="1">
    <citation type="submission" date="2015-10" db="EMBL/GenBank/DDBJ databases">
        <authorList>
            <person name="Regsiter A."/>
            <person name="william w."/>
        </authorList>
    </citation>
    <scope>NUCLEOTIDE SEQUENCE</scope>
    <source>
        <strain evidence="10">Montdore</strain>
    </source>
</reference>
<organism evidence="10 11">
    <name type="scientific">Tuber aestivum</name>
    <name type="common">summer truffle</name>
    <dbReference type="NCBI Taxonomy" id="59557"/>
    <lineage>
        <taxon>Eukaryota</taxon>
        <taxon>Fungi</taxon>
        <taxon>Dikarya</taxon>
        <taxon>Ascomycota</taxon>
        <taxon>Pezizomycotina</taxon>
        <taxon>Pezizomycetes</taxon>
        <taxon>Pezizales</taxon>
        <taxon>Tuberaceae</taxon>
        <taxon>Tuber</taxon>
    </lineage>
</organism>
<keyword evidence="4" id="KW-0747">Spliceosome</keyword>
<evidence type="ECO:0000256" key="5">
    <source>
        <dbReference type="ARBA" id="ARBA00023054"/>
    </source>
</evidence>
<dbReference type="AlphaFoldDB" id="A0A292PMI1"/>
<dbReference type="InterPro" id="IPR022209">
    <property type="entry name" value="CWC25"/>
</dbReference>
<keyword evidence="6" id="KW-0508">mRNA splicing</keyword>
<dbReference type="Pfam" id="PF12542">
    <property type="entry name" value="CWC25"/>
    <property type="match status" value="1"/>
</dbReference>
<comment type="similarity">
    <text evidence="2">Belongs to the CWC25 family.</text>
</comment>
<dbReference type="SMART" id="SM01083">
    <property type="entry name" value="Cir_N"/>
    <property type="match status" value="1"/>
</dbReference>
<feature type="region of interest" description="Disordered" evidence="8">
    <location>
        <begin position="156"/>
        <end position="339"/>
    </location>
</feature>
<feature type="compositionally biased region" description="Basic residues" evidence="8">
    <location>
        <begin position="291"/>
        <end position="307"/>
    </location>
</feature>
<dbReference type="EMBL" id="LN891115">
    <property type="protein sequence ID" value="CUS08749.1"/>
    <property type="molecule type" value="Genomic_DNA"/>
</dbReference>
<keyword evidence="3" id="KW-0507">mRNA processing</keyword>
<dbReference type="GO" id="GO:0005684">
    <property type="term" value="C:U2-type spliceosomal complex"/>
    <property type="evidence" value="ECO:0007669"/>
    <property type="project" value="TreeGrafter"/>
</dbReference>
<dbReference type="PANTHER" id="PTHR16196">
    <property type="entry name" value="CELL CYCLE CONTROL PROTEIN CWF25"/>
    <property type="match status" value="1"/>
</dbReference>
<dbReference type="PANTHER" id="PTHR16196:SF0">
    <property type="entry name" value="PRE-MRNA-SPLICING FACTOR CWC25 HOMOLOG"/>
    <property type="match status" value="1"/>
</dbReference>
<gene>
    <name evidence="10" type="ORF">GSTUAT00007164001</name>
</gene>
<dbReference type="Pfam" id="PF10197">
    <property type="entry name" value="Cir_N"/>
    <property type="match status" value="1"/>
</dbReference>
<protein>
    <recommendedName>
        <fullName evidence="9">CBF1-interacting co-repressor CIR N-terminal domain-containing protein</fullName>
    </recommendedName>
</protein>
<evidence type="ECO:0000256" key="2">
    <source>
        <dbReference type="ARBA" id="ARBA00006695"/>
    </source>
</evidence>